<dbReference type="OrthoDB" id="39591at2759"/>
<evidence type="ECO:0008006" key="7">
    <source>
        <dbReference type="Google" id="ProtNLM"/>
    </source>
</evidence>
<feature type="domain" description="RNA polymerase II assembly factor Rtp1 C-terminal" evidence="3">
    <location>
        <begin position="677"/>
        <end position="788"/>
    </location>
</feature>
<evidence type="ECO:0000259" key="2">
    <source>
        <dbReference type="Pfam" id="PF10304"/>
    </source>
</evidence>
<evidence type="ECO:0000256" key="1">
    <source>
        <dbReference type="ARBA" id="ARBA00005724"/>
    </source>
</evidence>
<dbReference type="AlphaFoldDB" id="A0A5N4AK49"/>
<dbReference type="InterPro" id="IPR057407">
    <property type="entry name" value="HEAT_TANGO6"/>
</dbReference>
<dbReference type="Proteomes" id="UP000327044">
    <property type="component" value="Unassembled WGS sequence"/>
</dbReference>
<comment type="caution">
    <text evidence="5">The sequence shown here is derived from an EMBL/GenBank/DDBJ whole genome shotgun (WGS) entry which is preliminary data.</text>
</comment>
<evidence type="ECO:0000259" key="4">
    <source>
        <dbReference type="Pfam" id="PF23565"/>
    </source>
</evidence>
<accession>A0A5N4AK49</accession>
<evidence type="ECO:0000313" key="6">
    <source>
        <dbReference type="Proteomes" id="UP000327044"/>
    </source>
</evidence>
<feature type="domain" description="RNA polymerase II assembly factor Rtp1 C-terminal" evidence="2">
    <location>
        <begin position="882"/>
        <end position="913"/>
    </location>
</feature>
<dbReference type="InterPro" id="IPR016024">
    <property type="entry name" value="ARM-type_fold"/>
</dbReference>
<dbReference type="PANTHER" id="PTHR20959">
    <property type="entry name" value="TRANSPORT AND GOLGI ORGANIZATION PROTEIN 6 FAMILY MEMBER"/>
    <property type="match status" value="1"/>
</dbReference>
<organism evidence="5 6">
    <name type="scientific">Photinus pyralis</name>
    <name type="common">Common eastern firefly</name>
    <name type="synonym">Lampyris pyralis</name>
    <dbReference type="NCBI Taxonomy" id="7054"/>
    <lineage>
        <taxon>Eukaryota</taxon>
        <taxon>Metazoa</taxon>
        <taxon>Ecdysozoa</taxon>
        <taxon>Arthropoda</taxon>
        <taxon>Hexapoda</taxon>
        <taxon>Insecta</taxon>
        <taxon>Pterygota</taxon>
        <taxon>Neoptera</taxon>
        <taxon>Endopterygota</taxon>
        <taxon>Coleoptera</taxon>
        <taxon>Polyphaga</taxon>
        <taxon>Elateriformia</taxon>
        <taxon>Elateroidea</taxon>
        <taxon>Lampyridae</taxon>
        <taxon>Lampyrinae</taxon>
        <taxon>Photinus</taxon>
    </lineage>
</organism>
<sequence>MANVNFSSKSAILDLLEILNLDNPVDCKELLKVCERNLQAFEERKSSHGNAIAIADATKINASDSSPLWEYTQVSLSLCYDLGNVLDSSDLLNPLSVQEVKNVKNIFRNLIGIGISSNLLPNLSHHSKLPYDESICVFTRYKRLNATTHGIIVLSKFHSLKPILFPFYLKWVLSALYQIIFCPIKRPSDTADENGFIMTQDIYDTLVSNREVFRGMLEYLGQSVHAVSYIRETMMLIGHKQSPLWLKRAVSSTLTALVCKPKGVERVAWAMLDTVGVDDGDDSTKSWKVLEAVGKIVLETTKRSDFRVNISEQVCGLLDLKGSSGGFVRPFERLFTLCTSSLFHQNEQLCQETFIKHLLCPLTNLTTPTSDNLLPILSQRVRILQSLLTDENFTIPLVARRILHSVIHVIFRLYSVTCTSSDLKSLNDDIKSVMLRFIRDLNAGEQFVLFDLLLFDFASEGYSKFRDDLELEVQEDYLRIRSSEFAVKFRTSHKAEALISIIKGNNRETTHLFAYFLNCLSSPDKYFDTSSVNTDLLHLESEATVNEVSDRKITVYKFLSSLAEDSDVQEYVNKDPAILIQYMRMVLLKSIEKGLHKKQNCESDDFQTLFLVVMLCQVLIDNTEAETISQYRTLVPQLEAIAKSNNTELGALVREVLTKLNVGQPKANRPKEMTPLDKAIEDICDPLLPVRGHGLMELARLIEAKDGSTLERKHYILNIFQQNLKDEDSFIYLAAINGLAAMADLFPDIVLTVLTDEFSECSRSDKDGHEVRIKIGEVLVRVVKRLGERAPLYKSLLLNTFLVGTKDEDHLVRASSLSNLGEVCRVLGYKLGTIVTEVLVCVHGVISTDKMIEPRRAAVTVIRQLFVGLEKETVVFLKDEILHVYRTLKEIYRNDADDVMRLQAQLALEQLNENVKEFLFLNPTLHYEKKIVILDAK</sequence>
<dbReference type="GO" id="GO:0009306">
    <property type="term" value="P:protein secretion"/>
    <property type="evidence" value="ECO:0007669"/>
    <property type="project" value="TreeGrafter"/>
</dbReference>
<feature type="domain" description="TANGO6 HEAT repeat" evidence="4">
    <location>
        <begin position="259"/>
        <end position="454"/>
    </location>
</feature>
<evidence type="ECO:0000259" key="3">
    <source>
        <dbReference type="Pfam" id="PF10363"/>
    </source>
</evidence>
<dbReference type="Pfam" id="PF10363">
    <property type="entry name" value="RTP1_C1"/>
    <property type="match status" value="1"/>
</dbReference>
<reference evidence="5 6" key="1">
    <citation type="journal article" date="2018" name="Elife">
        <title>Firefly genomes illuminate parallel origins of bioluminescence in beetles.</title>
        <authorList>
            <person name="Fallon T.R."/>
            <person name="Lower S.E."/>
            <person name="Chang C.H."/>
            <person name="Bessho-Uehara M."/>
            <person name="Martin G.J."/>
            <person name="Bewick A.J."/>
            <person name="Behringer M."/>
            <person name="Debat H.J."/>
            <person name="Wong I."/>
            <person name="Day J.C."/>
            <person name="Suvorov A."/>
            <person name="Silva C.J."/>
            <person name="Stanger-Hall K.F."/>
            <person name="Hall D.W."/>
            <person name="Schmitz R.J."/>
            <person name="Nelson D.R."/>
            <person name="Lewis S.M."/>
            <person name="Shigenobu S."/>
            <person name="Bybee S.M."/>
            <person name="Larracuente A.M."/>
            <person name="Oba Y."/>
            <person name="Weng J.K."/>
        </authorList>
    </citation>
    <scope>NUCLEOTIDE SEQUENCE [LARGE SCALE GENOMIC DNA]</scope>
    <source>
        <strain evidence="5">1611_PpyrPB1</strain>
        <tissue evidence="5">Whole body</tissue>
    </source>
</reference>
<evidence type="ECO:0000313" key="5">
    <source>
        <dbReference type="EMBL" id="KAB0797697.1"/>
    </source>
</evidence>
<keyword evidence="6" id="KW-1185">Reference proteome</keyword>
<protein>
    <recommendedName>
        <fullName evidence="7">RNA polymerase II assembly factor Rtp1 C-terminal domain-containing protein</fullName>
    </recommendedName>
</protein>
<dbReference type="InterPro" id="IPR011989">
    <property type="entry name" value="ARM-like"/>
</dbReference>
<proteinExistence type="inferred from homology"/>
<dbReference type="InterPro" id="IPR039600">
    <property type="entry name" value="TANGO6/Rtp1"/>
</dbReference>
<dbReference type="Gene3D" id="1.25.10.10">
    <property type="entry name" value="Leucine-rich Repeat Variant"/>
    <property type="match status" value="1"/>
</dbReference>
<dbReference type="InParanoid" id="A0A5N4AK49"/>
<dbReference type="InterPro" id="IPR019451">
    <property type="entry name" value="Rtp1_C1"/>
</dbReference>
<dbReference type="InterPro" id="IPR019414">
    <property type="entry name" value="Rtp1_C2"/>
</dbReference>
<dbReference type="Pfam" id="PF10304">
    <property type="entry name" value="RTP1_C2"/>
    <property type="match status" value="1"/>
</dbReference>
<name>A0A5N4AK49_PHOPY</name>
<dbReference type="SUPFAM" id="SSF48371">
    <property type="entry name" value="ARM repeat"/>
    <property type="match status" value="1"/>
</dbReference>
<dbReference type="Pfam" id="PF23565">
    <property type="entry name" value="ARM_TANGO6"/>
    <property type="match status" value="1"/>
</dbReference>
<dbReference type="EMBL" id="VVIM01000006">
    <property type="protein sequence ID" value="KAB0797697.1"/>
    <property type="molecule type" value="Genomic_DNA"/>
</dbReference>
<comment type="similarity">
    <text evidence="1">Belongs to the Tango6 family.</text>
</comment>
<dbReference type="PANTHER" id="PTHR20959:SF1">
    <property type="entry name" value="TRANSPORT AND GOLGI ORGANIZATION PROTEIN 6 HOMOLOG"/>
    <property type="match status" value="1"/>
</dbReference>
<gene>
    <name evidence="5" type="ORF">PPYR_08690</name>
</gene>